<keyword evidence="2" id="KW-1185">Reference proteome</keyword>
<proteinExistence type="predicted"/>
<dbReference type="EMBL" id="JACRTK010000002">
    <property type="protein sequence ID" value="MBC8590629.1"/>
    <property type="molecule type" value="Genomic_DNA"/>
</dbReference>
<name>A0A926F296_9FIRM</name>
<comment type="caution">
    <text evidence="1">The sequence shown here is derived from an EMBL/GenBank/DDBJ whole genome shotgun (WGS) entry which is preliminary data.</text>
</comment>
<dbReference type="Proteomes" id="UP000601522">
    <property type="component" value="Unassembled WGS sequence"/>
</dbReference>
<dbReference type="RefSeq" id="WP_249323466.1">
    <property type="nucleotide sequence ID" value="NZ_JACRTK010000002.1"/>
</dbReference>
<reference evidence="1 2" key="1">
    <citation type="submission" date="2020-08" db="EMBL/GenBank/DDBJ databases">
        <title>Genome public.</title>
        <authorList>
            <person name="Liu C."/>
            <person name="Sun Q."/>
        </authorList>
    </citation>
    <scope>NUCLEOTIDE SEQUENCE [LARGE SCALE GENOMIC DNA]</scope>
    <source>
        <strain evidence="1 2">NSJ-26</strain>
    </source>
</reference>
<protein>
    <submittedName>
        <fullName evidence="1">Uncharacterized protein</fullName>
    </submittedName>
</protein>
<organism evidence="1 2">
    <name type="scientific">Wansuia hejianensis</name>
    <dbReference type="NCBI Taxonomy" id="2763667"/>
    <lineage>
        <taxon>Bacteria</taxon>
        <taxon>Bacillati</taxon>
        <taxon>Bacillota</taxon>
        <taxon>Clostridia</taxon>
        <taxon>Lachnospirales</taxon>
        <taxon>Lachnospiraceae</taxon>
        <taxon>Wansuia</taxon>
    </lineage>
</organism>
<evidence type="ECO:0000313" key="2">
    <source>
        <dbReference type="Proteomes" id="UP000601522"/>
    </source>
</evidence>
<dbReference type="AlphaFoldDB" id="A0A926F296"/>
<accession>A0A926F296</accession>
<gene>
    <name evidence="1" type="ORF">H8689_05725</name>
</gene>
<sequence>MEYKLTPIEDLRNWAEYYLKKAIHDDLYTIAHKYGKENNWDDVEVDFMIEEIEDKLVEGILNVIDTYEED</sequence>
<evidence type="ECO:0000313" key="1">
    <source>
        <dbReference type="EMBL" id="MBC8590629.1"/>
    </source>
</evidence>